<keyword evidence="1" id="KW-0812">Transmembrane</keyword>
<evidence type="ECO:0000313" key="3">
    <source>
        <dbReference type="Proteomes" id="UP001164803"/>
    </source>
</evidence>
<organism evidence="2 3">
    <name type="scientific">Alicyclobacillus dauci</name>
    <dbReference type="NCBI Taxonomy" id="1475485"/>
    <lineage>
        <taxon>Bacteria</taxon>
        <taxon>Bacillati</taxon>
        <taxon>Bacillota</taxon>
        <taxon>Bacilli</taxon>
        <taxon>Bacillales</taxon>
        <taxon>Alicyclobacillaceae</taxon>
        <taxon>Alicyclobacillus</taxon>
    </lineage>
</organism>
<keyword evidence="3" id="KW-1185">Reference proteome</keyword>
<evidence type="ECO:0000256" key="1">
    <source>
        <dbReference type="SAM" id="Phobius"/>
    </source>
</evidence>
<sequence>MRIRDTLLTMQNAKYTLPVHVFSPLQGTSFEYACTIAALLAGAVIGCLTLRRVTNWMRPKVILQLGLIFLGLAVGLIGALAICGGLIYFVPIPDEKLLNFHENLVENK</sequence>
<accession>A0ABY6Z1U4</accession>
<name>A0ABY6Z1U4_9BACL</name>
<gene>
    <name evidence="2" type="ORF">NZD86_21490</name>
</gene>
<feature type="transmembrane region" description="Helical" evidence="1">
    <location>
        <begin position="62"/>
        <end position="90"/>
    </location>
</feature>
<reference evidence="2" key="1">
    <citation type="submission" date="2022-08" db="EMBL/GenBank/DDBJ databases">
        <title>Alicyclobacillus dauci DSM2870, complete genome.</title>
        <authorList>
            <person name="Wang Q."/>
            <person name="Cai R."/>
            <person name="Wang Z."/>
        </authorList>
    </citation>
    <scope>NUCLEOTIDE SEQUENCE</scope>
    <source>
        <strain evidence="2">DSM 28700</strain>
    </source>
</reference>
<dbReference type="EMBL" id="CP104064">
    <property type="protein sequence ID" value="WAH36715.1"/>
    <property type="molecule type" value="Genomic_DNA"/>
</dbReference>
<protein>
    <submittedName>
        <fullName evidence="2">Uncharacterized protein</fullName>
    </submittedName>
</protein>
<keyword evidence="1" id="KW-0472">Membrane</keyword>
<feature type="transmembrane region" description="Helical" evidence="1">
    <location>
        <begin position="30"/>
        <end position="50"/>
    </location>
</feature>
<keyword evidence="1" id="KW-1133">Transmembrane helix</keyword>
<proteinExistence type="predicted"/>
<evidence type="ECO:0000313" key="2">
    <source>
        <dbReference type="EMBL" id="WAH36715.1"/>
    </source>
</evidence>
<dbReference type="RefSeq" id="WP_268044090.1">
    <property type="nucleotide sequence ID" value="NZ_CP104064.1"/>
</dbReference>
<dbReference type="Proteomes" id="UP001164803">
    <property type="component" value="Chromosome"/>
</dbReference>